<name>A0A318RN09_WILLI</name>
<protein>
    <recommendedName>
        <fullName evidence="1">Polysaccharide biosynthesis enzyme WcbI domain-containing protein</fullName>
    </recommendedName>
</protein>
<evidence type="ECO:0000313" key="3">
    <source>
        <dbReference type="Proteomes" id="UP000247591"/>
    </source>
</evidence>
<dbReference type="AlphaFoldDB" id="A0A318RN09"/>
<feature type="domain" description="Polysaccharide biosynthesis enzyme WcbI" evidence="1">
    <location>
        <begin position="37"/>
        <end position="237"/>
    </location>
</feature>
<dbReference type="InterPro" id="IPR041307">
    <property type="entry name" value="WcbI"/>
</dbReference>
<dbReference type="Proteomes" id="UP000247591">
    <property type="component" value="Unassembled WGS sequence"/>
</dbReference>
<dbReference type="EMBL" id="QJSP01000009">
    <property type="protein sequence ID" value="PYE15917.1"/>
    <property type="molecule type" value="Genomic_DNA"/>
</dbReference>
<accession>A0A318RN09</accession>
<gene>
    <name evidence="2" type="ORF">DFR67_109145</name>
</gene>
<reference evidence="2 3" key="1">
    <citation type="submission" date="2018-06" db="EMBL/GenBank/DDBJ databases">
        <title>Genomic Encyclopedia of Type Strains, Phase IV (KMG-IV): sequencing the most valuable type-strain genomes for metagenomic binning, comparative biology and taxonomic classification.</title>
        <authorList>
            <person name="Goeker M."/>
        </authorList>
    </citation>
    <scope>NUCLEOTIDE SEQUENCE [LARGE SCALE GENOMIC DNA]</scope>
    <source>
        <strain evidence="2 3">DSM 45521</strain>
    </source>
</reference>
<keyword evidence="3" id="KW-1185">Reference proteome</keyword>
<evidence type="ECO:0000259" key="1">
    <source>
        <dbReference type="Pfam" id="PF18588"/>
    </source>
</evidence>
<dbReference type="Pfam" id="PF18588">
    <property type="entry name" value="WcbI"/>
    <property type="match status" value="1"/>
</dbReference>
<organism evidence="2 3">
    <name type="scientific">Williamsia limnetica</name>
    <dbReference type="NCBI Taxonomy" id="882452"/>
    <lineage>
        <taxon>Bacteria</taxon>
        <taxon>Bacillati</taxon>
        <taxon>Actinomycetota</taxon>
        <taxon>Actinomycetes</taxon>
        <taxon>Mycobacteriales</taxon>
        <taxon>Nocardiaceae</taxon>
        <taxon>Williamsia</taxon>
    </lineage>
</organism>
<comment type="caution">
    <text evidence="2">The sequence shown here is derived from an EMBL/GenBank/DDBJ whole genome shotgun (WGS) entry which is preliminary data.</text>
</comment>
<proteinExistence type="predicted"/>
<evidence type="ECO:0000313" key="2">
    <source>
        <dbReference type="EMBL" id="PYE15917.1"/>
    </source>
</evidence>
<dbReference type="Gene3D" id="3.40.50.12080">
    <property type="match status" value="2"/>
</dbReference>
<sequence>MSGGSIGEGCEVDGRTLHYGEFYGVKDGPDTDARDLLLVWGNCQAEALRIVLSSSVDLPYRTVRVPPVHELESADMPSVERLVRRAAVIVTQPVRAGYRGLPIGGEDLEAMAPAATHVIWPVIRYGGLYPFQAIVRHPASPAASPAAVPYHDLRTIVAVRDRRTRFAEWNIDVGPERLRAAARWSVEQLAARERRHCDVAVSDALLGLGADAAHTINHPGNPVLLTLGIRILEKLGAGAPRLPERELLGNIRAPLQRSVVDALGLAGKARDNWVVDGVPVSEEYVHERQMAWYVEHPEFIEAALDRYDELIEILGLS</sequence>